<dbReference type="RefSeq" id="WP_039818454.1">
    <property type="nucleotide sequence ID" value="NZ_UGRY01000002.1"/>
</dbReference>
<dbReference type="Proteomes" id="UP000255467">
    <property type="component" value="Unassembled WGS sequence"/>
</dbReference>
<evidence type="ECO:0000259" key="1">
    <source>
        <dbReference type="Pfam" id="PF13032"/>
    </source>
</evidence>
<gene>
    <name evidence="4" type="ORF">NCTC1934_00285</name>
</gene>
<evidence type="ECO:0000259" key="3">
    <source>
        <dbReference type="Pfam" id="PF18157"/>
    </source>
</evidence>
<protein>
    <recommendedName>
        <fullName evidence="6">DUF3893 domain-containing protein</fullName>
    </recommendedName>
</protein>
<keyword evidence="5" id="KW-1185">Reference proteome</keyword>
<dbReference type="InterPro" id="IPR040496">
    <property type="entry name" value="MID_pPIWI_RE"/>
</dbReference>
<dbReference type="InterPro" id="IPR024996">
    <property type="entry name" value="RNaseH_pPIWI_RE"/>
</dbReference>
<feature type="domain" description="pPIWI-RE RNaseH" evidence="1">
    <location>
        <begin position="617"/>
        <end position="881"/>
    </location>
</feature>
<dbReference type="OrthoDB" id="3199411at2"/>
<evidence type="ECO:0008006" key="6">
    <source>
        <dbReference type="Google" id="ProtNLM"/>
    </source>
</evidence>
<evidence type="ECO:0000313" key="4">
    <source>
        <dbReference type="EMBL" id="SUA72855.1"/>
    </source>
</evidence>
<evidence type="ECO:0000259" key="2">
    <source>
        <dbReference type="Pfam" id="PF13111"/>
    </source>
</evidence>
<proteinExistence type="predicted"/>
<dbReference type="Pfam" id="PF13111">
    <property type="entry name" value="pPIWI_RE_X"/>
    <property type="match status" value="1"/>
</dbReference>
<organism evidence="4 5">
    <name type="scientific">Nocardia otitidiscaviarum</name>
    <dbReference type="NCBI Taxonomy" id="1823"/>
    <lineage>
        <taxon>Bacteria</taxon>
        <taxon>Bacillati</taxon>
        <taxon>Actinomycetota</taxon>
        <taxon>Actinomycetes</taxon>
        <taxon>Mycobacteriales</taxon>
        <taxon>Nocardiaceae</taxon>
        <taxon>Nocardia</taxon>
    </lineage>
</organism>
<reference evidence="4 5" key="1">
    <citation type="submission" date="2018-06" db="EMBL/GenBank/DDBJ databases">
        <authorList>
            <consortium name="Pathogen Informatics"/>
            <person name="Doyle S."/>
        </authorList>
    </citation>
    <scope>NUCLEOTIDE SEQUENCE [LARGE SCALE GENOMIC DNA]</scope>
    <source>
        <strain evidence="4 5">NCTC1934</strain>
    </source>
</reference>
<dbReference type="EMBL" id="UGRY01000002">
    <property type="protein sequence ID" value="SUA72855.1"/>
    <property type="molecule type" value="Genomic_DNA"/>
</dbReference>
<feature type="domain" description="Prokaryotic pPIWI-RE MID" evidence="3">
    <location>
        <begin position="467"/>
        <end position="602"/>
    </location>
</feature>
<dbReference type="AlphaFoldDB" id="A0A378Y6L2"/>
<name>A0A378Y6L2_9NOCA</name>
<dbReference type="InterPro" id="IPR025085">
    <property type="entry name" value="pPIWI_RE_X"/>
</dbReference>
<accession>A0A378Y6L2</accession>
<dbReference type="Pfam" id="PF18157">
    <property type="entry name" value="MID_pPIWI_RE"/>
    <property type="match status" value="1"/>
</dbReference>
<sequence>MAATNPKYRLLQPAAFHVRTDTEWQETFQVLTFPEKWKERLLPLLSRDEDTDQRSIPIWSLNAALVALVPDIVTAATKATINENAPWLYSSTIVDTTALFTIITAWIRTLSPDPNLIEQALTHLTADDLAWNRTPVDFTELVTNMPAPNHSADGTLFQLLPHVIAGKLTAPGVVHQHIMRNDPDELVQNSSQFLRCPTERGAEVMSWTPHGLPKRPFSFFLKITAELQPFSTEPMVHITPGVRRWCHKPNPLLSAERGHTVYMLPSVPWLPGISTSRSFLAATINSRITTDGGERTYTAGWNSRLDRILTELGCMERMPRPDILRDNPALTLDREQDAVALVFRNGMYRFNHPATPGTSLAERVPLLEWTEDVLADHLTLTEPYERSERIILPGLRALAKNTHADNQDPVVVLRKAIADAIGPVLGVDIFFDTRSTLDYARRELASLLGIDVPSATADDGTPTTITTEQLTIQLTVRPCGVLTADLQPDPAIKNRQDRLRTSVEARATEIAHVLEPVPYPTIALVEIPGKKHYERARRPLDPKFAVKFGLGRLGRLSQCVTKAELAQPNSGKDQPKSDPSREKLRQCWADLIRQLGVRTSPLPAPGAGGTIANPPAYLAVWVIRQNKQRHWGATRQVPVAVLISPDGARIQACAPDVPWAPLHQAQLRISSAHMISNQRRDAADITRFVERVLREAAAVYPDTVLLTDAHNLRTGWTYLLHHNFKPDHLGFGPTIRHIRGYPGLRHVRVRRGTDNEVPHGFAFNETEESSTYDGLWIGRNDRTFLSTGDKPVSASKAARYASKITTFLNRKKQLKEPSPGAYVWNARPCEITAAATQENDDPQDWAVLVHELRWATTNYNYATANPWPLRVAEKIGEYVLPVELLDEITDQAAESSEGPC</sequence>
<evidence type="ECO:0000313" key="5">
    <source>
        <dbReference type="Proteomes" id="UP000255467"/>
    </source>
</evidence>
<dbReference type="Pfam" id="PF13032">
    <property type="entry name" value="RNaseH_pPIWI_RE"/>
    <property type="match status" value="1"/>
</dbReference>
<feature type="domain" description="pPIWI-RE module N-terminal" evidence="2">
    <location>
        <begin position="15"/>
        <end position="407"/>
    </location>
</feature>